<accession>A0A8C7GIB6</accession>
<evidence type="ECO:0000313" key="3">
    <source>
        <dbReference type="Proteomes" id="UP000694557"/>
    </source>
</evidence>
<organism evidence="2 3">
    <name type="scientific">Oncorhynchus kisutch</name>
    <name type="common">Coho salmon</name>
    <name type="synonym">Salmo kisutch</name>
    <dbReference type="NCBI Taxonomy" id="8019"/>
    <lineage>
        <taxon>Eukaryota</taxon>
        <taxon>Metazoa</taxon>
        <taxon>Chordata</taxon>
        <taxon>Craniata</taxon>
        <taxon>Vertebrata</taxon>
        <taxon>Euteleostomi</taxon>
        <taxon>Actinopterygii</taxon>
        <taxon>Neopterygii</taxon>
        <taxon>Teleostei</taxon>
        <taxon>Protacanthopterygii</taxon>
        <taxon>Salmoniformes</taxon>
        <taxon>Salmonidae</taxon>
        <taxon>Salmoninae</taxon>
        <taxon>Oncorhynchus</taxon>
    </lineage>
</organism>
<dbReference type="Ensembl" id="ENSOKIT00005045127.1">
    <property type="protein sequence ID" value="ENSOKIP00005042811.1"/>
    <property type="gene ID" value="ENSOKIG00005018081.1"/>
</dbReference>
<reference evidence="2" key="1">
    <citation type="submission" date="2025-08" db="UniProtKB">
        <authorList>
            <consortium name="Ensembl"/>
        </authorList>
    </citation>
    <scope>IDENTIFICATION</scope>
</reference>
<keyword evidence="3" id="KW-1185">Reference proteome</keyword>
<sequence>DIKFYDPFIQKPRYFQRVHILFLATVVWRSNTPSHSFILLGVGGTWAVFDNFGGFLMSYSFV</sequence>
<evidence type="ECO:0000313" key="2">
    <source>
        <dbReference type="Ensembl" id="ENSOKIP00005042811.1"/>
    </source>
</evidence>
<evidence type="ECO:0000256" key="1">
    <source>
        <dbReference type="SAM" id="Phobius"/>
    </source>
</evidence>
<protein>
    <submittedName>
        <fullName evidence="2">Uncharacterized protein</fullName>
    </submittedName>
</protein>
<keyword evidence="1" id="KW-0472">Membrane</keyword>
<name>A0A8C7GIB6_ONCKI</name>
<reference evidence="2" key="2">
    <citation type="submission" date="2025-09" db="UniProtKB">
        <authorList>
            <consortium name="Ensembl"/>
        </authorList>
    </citation>
    <scope>IDENTIFICATION</scope>
</reference>
<dbReference type="AlphaFoldDB" id="A0A8C7GIB6"/>
<proteinExistence type="predicted"/>
<dbReference type="Proteomes" id="UP000694557">
    <property type="component" value="Unassembled WGS sequence"/>
</dbReference>
<keyword evidence="1" id="KW-0812">Transmembrane</keyword>
<dbReference type="GeneTree" id="ENSGT01120000278107"/>
<keyword evidence="1" id="KW-1133">Transmembrane helix</keyword>
<feature type="transmembrane region" description="Helical" evidence="1">
    <location>
        <begin position="37"/>
        <end position="61"/>
    </location>
</feature>